<dbReference type="Pfam" id="PF23571">
    <property type="entry name" value="GH3_M"/>
    <property type="match status" value="1"/>
</dbReference>
<dbReference type="PANTHER" id="PTHR31901:SF9">
    <property type="entry name" value="GH3 DOMAIN-CONTAINING PROTEIN"/>
    <property type="match status" value="1"/>
</dbReference>
<dbReference type="InterPro" id="IPR004993">
    <property type="entry name" value="GH3"/>
</dbReference>
<dbReference type="Proteomes" id="UP000005631">
    <property type="component" value="Chromosome"/>
</dbReference>
<dbReference type="PANTHER" id="PTHR31901">
    <property type="entry name" value="GH3 DOMAIN-CONTAINING PROTEIN"/>
    <property type="match status" value="1"/>
</dbReference>
<dbReference type="EMBL" id="CP003156">
    <property type="protein sequence ID" value="AEV33485.1"/>
    <property type="molecule type" value="Genomic_DNA"/>
</dbReference>
<evidence type="ECO:0000259" key="1">
    <source>
        <dbReference type="Pfam" id="PF23571"/>
    </source>
</evidence>
<dbReference type="STRING" id="926562.Oweho_2515"/>
<dbReference type="AlphaFoldDB" id="G8R7V4"/>
<feature type="domain" description="GH3 C-terminal" evidence="2">
    <location>
        <begin position="390"/>
        <end position="496"/>
    </location>
</feature>
<evidence type="ECO:0000259" key="2">
    <source>
        <dbReference type="Pfam" id="PF23572"/>
    </source>
</evidence>
<dbReference type="InterPro" id="IPR055377">
    <property type="entry name" value="GH3_M"/>
</dbReference>
<keyword evidence="3" id="KW-0436">Ligase</keyword>
<name>G8R7V4_OWEHD</name>
<dbReference type="HOGENOM" id="CLU_016249_4_0_10"/>
<protein>
    <submittedName>
        <fullName evidence="3">Acyl-CoA synthetase (AMP-forming)/AMP-acid ligase II</fullName>
    </submittedName>
</protein>
<dbReference type="Pfam" id="PF03321">
    <property type="entry name" value="GH3"/>
    <property type="match status" value="1"/>
</dbReference>
<dbReference type="Pfam" id="PF23572">
    <property type="entry name" value="GH3_C"/>
    <property type="match status" value="1"/>
</dbReference>
<organism evidence="3 4">
    <name type="scientific">Owenweeksia hongkongensis (strain DSM 17368 / CIP 108786 / JCM 12287 / NRRL B-23963 / UST20020801)</name>
    <dbReference type="NCBI Taxonomy" id="926562"/>
    <lineage>
        <taxon>Bacteria</taxon>
        <taxon>Pseudomonadati</taxon>
        <taxon>Bacteroidota</taxon>
        <taxon>Flavobacteriia</taxon>
        <taxon>Flavobacteriales</taxon>
        <taxon>Owenweeksiaceae</taxon>
        <taxon>Owenweeksia</taxon>
    </lineage>
</organism>
<dbReference type="InterPro" id="IPR055378">
    <property type="entry name" value="GH3_C"/>
</dbReference>
<dbReference type="PATRIC" id="fig|926562.3.peg.2532"/>
<proteinExistence type="predicted"/>
<gene>
    <name evidence="3" type="ordered locus">Oweho_2515</name>
</gene>
<keyword evidence="4" id="KW-1185">Reference proteome</keyword>
<dbReference type="GO" id="GO:0016881">
    <property type="term" value="F:acid-amino acid ligase activity"/>
    <property type="evidence" value="ECO:0007669"/>
    <property type="project" value="TreeGrafter"/>
</dbReference>
<feature type="domain" description="GH3 middle" evidence="1">
    <location>
        <begin position="299"/>
        <end position="373"/>
    </location>
</feature>
<dbReference type="OrthoDB" id="5678283at2"/>
<dbReference type="RefSeq" id="WP_014202834.1">
    <property type="nucleotide sequence ID" value="NC_016599.1"/>
</dbReference>
<dbReference type="eggNOG" id="COG0318">
    <property type="taxonomic scope" value="Bacteria"/>
</dbReference>
<accession>G8R7V4</accession>
<dbReference type="GO" id="GO:0005737">
    <property type="term" value="C:cytoplasm"/>
    <property type="evidence" value="ECO:0007669"/>
    <property type="project" value="TreeGrafter"/>
</dbReference>
<evidence type="ECO:0000313" key="3">
    <source>
        <dbReference type="EMBL" id="AEV33485.1"/>
    </source>
</evidence>
<sequence>MSLFGTLVKGGIKLNHALSFDNENAAEQQEKQLRLLLKKAKDTAFGKYYGFAEMLKADDVIKAFQAEVPLFDYHQMHEAWWQKQQEHPDISWPGKPEFFALSSGTTGKSSKRIPITDEFLQSMKDVGTSLIKSIPEFDFPEELFESEVLMLSSSANLSKNESGHLEGEISGINVSNFPGWYDVFYRPGKEIASITDWDERVQRIAEEAPNWNIGAIAGIPSWVLLMLQKVIEHNDLKNIHEIWPNLTVYASGGVAFETYRKDFEAISGKPITIIDTYLASEGFFSYTAHPNTMDMRLALEHGYFYEFIPFDERGVDEHGGLLENPVIHTISEVELDQEYVLIVSTCAGAWRYQIGDVVKFTNLEPHEIKITGRTKFFLNVVGSQLSEEKMDDAILEVSKALDITVNEYSVAAIKNEEGEYIHQWVVVSEMEIDENAFAEKLDDSLKEANKNYGVARSKALKGIRVKGIGKETYHNFLAKGKKKGGQVKTPKVMNEERMKGFLEFIQTA</sequence>
<evidence type="ECO:0000313" key="4">
    <source>
        <dbReference type="Proteomes" id="UP000005631"/>
    </source>
</evidence>
<dbReference type="KEGG" id="oho:Oweho_2515"/>
<reference evidence="3 4" key="1">
    <citation type="journal article" date="2012" name="Stand. Genomic Sci.">
        <title>Genome sequence of the orange-pigmented seawater bacterium Owenweeksia hongkongensis type strain (UST20020801(T)).</title>
        <authorList>
            <person name="Riedel T."/>
            <person name="Held B."/>
            <person name="Nolan M."/>
            <person name="Lucas S."/>
            <person name="Lapidus A."/>
            <person name="Tice H."/>
            <person name="Del Rio T.G."/>
            <person name="Cheng J.F."/>
            <person name="Han C."/>
            <person name="Tapia R."/>
            <person name="Goodwin L.A."/>
            <person name="Pitluck S."/>
            <person name="Liolios K."/>
            <person name="Mavromatis K."/>
            <person name="Pagani I."/>
            <person name="Ivanova N."/>
            <person name="Mikhailova N."/>
            <person name="Pati A."/>
            <person name="Chen A."/>
            <person name="Palaniappan K."/>
            <person name="Rohde M."/>
            <person name="Tindall B.J."/>
            <person name="Detter J.C."/>
            <person name="Goker M."/>
            <person name="Woyke T."/>
            <person name="Bristow J."/>
            <person name="Eisen J.A."/>
            <person name="Markowitz V."/>
            <person name="Hugenholtz P."/>
            <person name="Klenk H.P."/>
            <person name="Kyrpides N.C."/>
        </authorList>
    </citation>
    <scope>NUCLEOTIDE SEQUENCE</scope>
    <source>
        <strain evidence="4">DSM 17368 / JCM 12287 / NRRL B-23963</strain>
    </source>
</reference>